<keyword evidence="3" id="KW-1185">Reference proteome</keyword>
<sequence>MRNGERLGLMDAVIPAGGEIDAAYQDAAGSRHRALAPIGRSQTPVMQIVVDALRGSGAVASIIAVGHPDLQSKIQGVDRWIDAAPSGPENILAGLAQAKTPMALVCTSDLPFLQAQSVAAFAERIPADADIALGLVDADEFNRAYHDAPPSTFVTLRGMAPATISGLFATRPKTLIDNSDLLRTAFESRKSQWRSAQLLGPRLTWRFLTRSLALGAVVQRAEAILGCRAAVLEGSAPDLAFDIDAVEDYQYAKTRK</sequence>
<organism evidence="2 3">
    <name type="scientific">Capsulimonas corticalis</name>
    <dbReference type="NCBI Taxonomy" id="2219043"/>
    <lineage>
        <taxon>Bacteria</taxon>
        <taxon>Bacillati</taxon>
        <taxon>Armatimonadota</taxon>
        <taxon>Armatimonadia</taxon>
        <taxon>Capsulimonadales</taxon>
        <taxon>Capsulimonadaceae</taxon>
        <taxon>Capsulimonas</taxon>
    </lineage>
</organism>
<gene>
    <name evidence="2" type="ORF">CCAX7_52040</name>
</gene>
<dbReference type="AlphaFoldDB" id="A0A9N7L958"/>
<dbReference type="EMBL" id="AP025739">
    <property type="protein sequence ID" value="BDI33153.1"/>
    <property type="molecule type" value="Genomic_DNA"/>
</dbReference>
<name>A0A9N7L958_9BACT</name>
<accession>A0A9N7L958</accession>
<proteinExistence type="predicted"/>
<dbReference type="KEGG" id="ccot:CCAX7_52040"/>
<dbReference type="GO" id="GO:0016779">
    <property type="term" value="F:nucleotidyltransferase activity"/>
    <property type="evidence" value="ECO:0007669"/>
    <property type="project" value="UniProtKB-ARBA"/>
</dbReference>
<dbReference type="InterPro" id="IPR029044">
    <property type="entry name" value="Nucleotide-diphossugar_trans"/>
</dbReference>
<evidence type="ECO:0000313" key="2">
    <source>
        <dbReference type="EMBL" id="BDI33153.1"/>
    </source>
</evidence>
<dbReference type="SUPFAM" id="SSF53448">
    <property type="entry name" value="Nucleotide-diphospho-sugar transferases"/>
    <property type="match status" value="1"/>
</dbReference>
<dbReference type="Proteomes" id="UP000287394">
    <property type="component" value="Chromosome"/>
</dbReference>
<reference evidence="2 3" key="1">
    <citation type="journal article" date="2019" name="Int. J. Syst. Evol. Microbiol.">
        <title>Capsulimonas corticalis gen. nov., sp. nov., an aerobic capsulated bacterium, of a novel bacterial order, Capsulimonadales ord. nov., of the class Armatimonadia of the phylum Armatimonadetes.</title>
        <authorList>
            <person name="Li J."/>
            <person name="Kudo C."/>
            <person name="Tonouchi A."/>
        </authorList>
    </citation>
    <scope>NUCLEOTIDE SEQUENCE [LARGE SCALE GENOMIC DNA]</scope>
    <source>
        <strain evidence="2 3">AX-7</strain>
    </source>
</reference>
<dbReference type="Gene3D" id="3.90.550.10">
    <property type="entry name" value="Spore Coat Polysaccharide Biosynthesis Protein SpsA, Chain A"/>
    <property type="match status" value="1"/>
</dbReference>
<evidence type="ECO:0000313" key="3">
    <source>
        <dbReference type="Proteomes" id="UP000287394"/>
    </source>
</evidence>
<dbReference type="Pfam" id="PF12804">
    <property type="entry name" value="NTP_transf_3"/>
    <property type="match status" value="1"/>
</dbReference>
<evidence type="ECO:0000259" key="1">
    <source>
        <dbReference type="Pfam" id="PF12804"/>
    </source>
</evidence>
<feature type="domain" description="MobA-like NTP transferase" evidence="1">
    <location>
        <begin position="30"/>
        <end position="133"/>
    </location>
</feature>
<dbReference type="InterPro" id="IPR025877">
    <property type="entry name" value="MobA-like_NTP_Trfase"/>
</dbReference>
<protein>
    <recommendedName>
        <fullName evidence="1">MobA-like NTP transferase domain-containing protein</fullName>
    </recommendedName>
</protein>